<dbReference type="InParanoid" id="A0A3N7GAR0"/>
<sequence length="32" mass="3629">MTFLRDSSDCFALTSLTLLEIMAEDEEESFLA</sequence>
<evidence type="ECO:0000313" key="2">
    <source>
        <dbReference type="Proteomes" id="UP000006729"/>
    </source>
</evidence>
<dbReference type="Proteomes" id="UP000006729">
    <property type="component" value="Chromosome 19"/>
</dbReference>
<dbReference type="AlphaFoldDB" id="A0A3N7GAR0"/>
<reference evidence="1 2" key="1">
    <citation type="journal article" date="2006" name="Science">
        <title>The genome of black cottonwood, Populus trichocarpa (Torr. &amp; Gray).</title>
        <authorList>
            <person name="Tuskan G.A."/>
            <person name="Difazio S."/>
            <person name="Jansson S."/>
            <person name="Bohlmann J."/>
            <person name="Grigoriev I."/>
            <person name="Hellsten U."/>
            <person name="Putnam N."/>
            <person name="Ralph S."/>
            <person name="Rombauts S."/>
            <person name="Salamov A."/>
            <person name="Schein J."/>
            <person name="Sterck L."/>
            <person name="Aerts A."/>
            <person name="Bhalerao R.R."/>
            <person name="Bhalerao R.P."/>
            <person name="Blaudez D."/>
            <person name="Boerjan W."/>
            <person name="Brun A."/>
            <person name="Brunner A."/>
            <person name="Busov V."/>
            <person name="Campbell M."/>
            <person name="Carlson J."/>
            <person name="Chalot M."/>
            <person name="Chapman J."/>
            <person name="Chen G.L."/>
            <person name="Cooper D."/>
            <person name="Coutinho P.M."/>
            <person name="Couturier J."/>
            <person name="Covert S."/>
            <person name="Cronk Q."/>
            <person name="Cunningham R."/>
            <person name="Davis J."/>
            <person name="Degroeve S."/>
            <person name="Dejardin A."/>
            <person name="Depamphilis C."/>
            <person name="Detter J."/>
            <person name="Dirks B."/>
            <person name="Dubchak I."/>
            <person name="Duplessis S."/>
            <person name="Ehlting J."/>
            <person name="Ellis B."/>
            <person name="Gendler K."/>
            <person name="Goodstein D."/>
            <person name="Gribskov M."/>
            <person name="Grimwood J."/>
            <person name="Groover A."/>
            <person name="Gunter L."/>
            <person name="Hamberger B."/>
            <person name="Heinze B."/>
            <person name="Helariutta Y."/>
            <person name="Henrissat B."/>
            <person name="Holligan D."/>
            <person name="Holt R."/>
            <person name="Huang W."/>
            <person name="Islam-Faridi N."/>
            <person name="Jones S."/>
            <person name="Jones-Rhoades M."/>
            <person name="Jorgensen R."/>
            <person name="Joshi C."/>
            <person name="Kangasjarvi J."/>
            <person name="Karlsson J."/>
            <person name="Kelleher C."/>
            <person name="Kirkpatrick R."/>
            <person name="Kirst M."/>
            <person name="Kohler A."/>
            <person name="Kalluri U."/>
            <person name="Larimer F."/>
            <person name="Leebens-Mack J."/>
            <person name="Leple J.C."/>
            <person name="Locascio P."/>
            <person name="Lou Y."/>
            <person name="Lucas S."/>
            <person name="Martin F."/>
            <person name="Montanini B."/>
            <person name="Napoli C."/>
            <person name="Nelson D.R."/>
            <person name="Nelson C."/>
            <person name="Nieminen K."/>
            <person name="Nilsson O."/>
            <person name="Pereda V."/>
            <person name="Peter G."/>
            <person name="Philippe R."/>
            <person name="Pilate G."/>
            <person name="Poliakov A."/>
            <person name="Razumovskaya J."/>
            <person name="Richardson P."/>
            <person name="Rinaldi C."/>
            <person name="Ritland K."/>
            <person name="Rouze P."/>
            <person name="Ryaboy D."/>
            <person name="Schmutz J."/>
            <person name="Schrader J."/>
            <person name="Segerman B."/>
            <person name="Shin H."/>
            <person name="Siddiqui A."/>
            <person name="Sterky F."/>
            <person name="Terry A."/>
            <person name="Tsai C.J."/>
            <person name="Uberbacher E."/>
            <person name="Unneberg P."/>
            <person name="Vahala J."/>
            <person name="Wall K."/>
            <person name="Wessler S."/>
            <person name="Yang G."/>
            <person name="Yin T."/>
            <person name="Douglas C."/>
            <person name="Marra M."/>
            <person name="Sandberg G."/>
            <person name="Van de Peer Y."/>
            <person name="Rokhsar D."/>
        </authorList>
    </citation>
    <scope>NUCLEOTIDE SEQUENCE [LARGE SCALE GENOMIC DNA]</scope>
    <source>
        <strain evidence="2">cv. Nisqually</strain>
    </source>
</reference>
<gene>
    <name evidence="1" type="ORF">POPTR_019G117401</name>
</gene>
<dbReference type="EMBL" id="CM009308">
    <property type="protein sequence ID" value="RQP03783.1"/>
    <property type="molecule type" value="Genomic_DNA"/>
</dbReference>
<proteinExistence type="predicted"/>
<evidence type="ECO:0000313" key="1">
    <source>
        <dbReference type="EMBL" id="RQP03783.1"/>
    </source>
</evidence>
<name>A0A3N7GAR0_POPTR</name>
<keyword evidence="2" id="KW-1185">Reference proteome</keyword>
<organism evidence="1 2">
    <name type="scientific">Populus trichocarpa</name>
    <name type="common">Western balsam poplar</name>
    <name type="synonym">Populus balsamifera subsp. trichocarpa</name>
    <dbReference type="NCBI Taxonomy" id="3694"/>
    <lineage>
        <taxon>Eukaryota</taxon>
        <taxon>Viridiplantae</taxon>
        <taxon>Streptophyta</taxon>
        <taxon>Embryophyta</taxon>
        <taxon>Tracheophyta</taxon>
        <taxon>Spermatophyta</taxon>
        <taxon>Magnoliopsida</taxon>
        <taxon>eudicotyledons</taxon>
        <taxon>Gunneridae</taxon>
        <taxon>Pentapetalae</taxon>
        <taxon>rosids</taxon>
        <taxon>fabids</taxon>
        <taxon>Malpighiales</taxon>
        <taxon>Salicaceae</taxon>
        <taxon>Saliceae</taxon>
        <taxon>Populus</taxon>
    </lineage>
</organism>
<accession>A0A3N7GAR0</accession>
<protein>
    <submittedName>
        <fullName evidence="1">Uncharacterized protein</fullName>
    </submittedName>
</protein>